<dbReference type="EMBL" id="CP109495">
    <property type="protein sequence ID" value="WUX56869.1"/>
    <property type="molecule type" value="Genomic_DNA"/>
</dbReference>
<dbReference type="Gene3D" id="1.20.120.450">
    <property type="entry name" value="dinb family like domain"/>
    <property type="match status" value="1"/>
</dbReference>
<proteinExistence type="predicted"/>
<organism evidence="1 2">
    <name type="scientific">Streptomyces niveus</name>
    <name type="common">Streptomyces spheroides</name>
    <dbReference type="NCBI Taxonomy" id="193462"/>
    <lineage>
        <taxon>Bacteria</taxon>
        <taxon>Bacillati</taxon>
        <taxon>Actinomycetota</taxon>
        <taxon>Actinomycetes</taxon>
        <taxon>Kitasatosporales</taxon>
        <taxon>Streptomycetaceae</taxon>
        <taxon>Streptomyces</taxon>
    </lineage>
</organism>
<gene>
    <name evidence="1" type="ORF">OG442_38000</name>
</gene>
<dbReference type="SUPFAM" id="SSF109854">
    <property type="entry name" value="DinB/YfiT-like putative metalloenzymes"/>
    <property type="match status" value="1"/>
</dbReference>
<keyword evidence="2" id="KW-1185">Reference proteome</keyword>
<reference evidence="1" key="1">
    <citation type="submission" date="2022-10" db="EMBL/GenBank/DDBJ databases">
        <title>The complete genomes of actinobacterial strains from the NBC collection.</title>
        <authorList>
            <person name="Joergensen T.S."/>
            <person name="Alvarez Arevalo M."/>
            <person name="Sterndorff E.B."/>
            <person name="Faurdal D."/>
            <person name="Vuksanovic O."/>
            <person name="Mourched A.-S."/>
            <person name="Charusanti P."/>
            <person name="Shaw S."/>
            <person name="Blin K."/>
            <person name="Weber T."/>
        </authorList>
    </citation>
    <scope>NUCLEOTIDE SEQUENCE</scope>
    <source>
        <strain evidence="1">NBC_01432</strain>
    </source>
</reference>
<protein>
    <submittedName>
        <fullName evidence="1">DinB family protein</fullName>
    </submittedName>
</protein>
<name>A0ABZ2AH20_STRNV</name>
<dbReference type="InterPro" id="IPR007061">
    <property type="entry name" value="MST-like"/>
</dbReference>
<dbReference type="RefSeq" id="WP_329081799.1">
    <property type="nucleotide sequence ID" value="NZ_CP109495.1"/>
</dbReference>
<dbReference type="InterPro" id="IPR034660">
    <property type="entry name" value="DinB/YfiT-like"/>
</dbReference>
<dbReference type="Proteomes" id="UP001432209">
    <property type="component" value="Chromosome"/>
</dbReference>
<sequence length="189" mass="21153">MARMSDKPARWTRATVYADMWTDPNDDPRDNDGASPDGELETLRDFLANYRLTLLMKCEGLDAEQLARRSVPPSTMSLLGLVRHLAEVERDWHNWIRDGDPLPKLYGEGDGDFDGAEAEQAVVDAAYADLTRERAAIDATLAGHADLGKRLGKDRIAVRELLVHRIDEYARHCGHADLLRECVDGRVGQ</sequence>
<accession>A0ABZ2AH20</accession>
<dbReference type="Pfam" id="PF04978">
    <property type="entry name" value="MST"/>
    <property type="match status" value="1"/>
</dbReference>
<evidence type="ECO:0000313" key="1">
    <source>
        <dbReference type="EMBL" id="WUX56869.1"/>
    </source>
</evidence>
<evidence type="ECO:0000313" key="2">
    <source>
        <dbReference type="Proteomes" id="UP001432209"/>
    </source>
</evidence>